<dbReference type="SUPFAM" id="SSF47384">
    <property type="entry name" value="Homodimeric domain of signal transducing histidine kinase"/>
    <property type="match status" value="1"/>
</dbReference>
<keyword evidence="10" id="KW-0418">Kinase</keyword>
<feature type="domain" description="Histidine kinase" evidence="9">
    <location>
        <begin position="390"/>
        <end position="608"/>
    </location>
</feature>
<keyword evidence="4" id="KW-1003">Cell membrane</keyword>
<name>A0ABT5VPS7_9BACT</name>
<dbReference type="SMART" id="SM00388">
    <property type="entry name" value="HisKA"/>
    <property type="match status" value="1"/>
</dbReference>
<dbReference type="InterPro" id="IPR003661">
    <property type="entry name" value="HisK_dim/P_dom"/>
</dbReference>
<dbReference type="SUPFAM" id="SSF103190">
    <property type="entry name" value="Sensory domain-like"/>
    <property type="match status" value="2"/>
</dbReference>
<dbReference type="InterPro" id="IPR003594">
    <property type="entry name" value="HATPase_dom"/>
</dbReference>
<dbReference type="InterPro" id="IPR036097">
    <property type="entry name" value="HisK_dim/P_sf"/>
</dbReference>
<keyword evidence="7 8" id="KW-1133">Transmembrane helix</keyword>
<keyword evidence="11" id="KW-1185">Reference proteome</keyword>
<sequence length="609" mass="70772">MKNIWYSFMNEENKSIRSFVRNLLFIFIFGFVVLLSVLIITLNKYEEVEKKAYREVAETVLATKLENIQDDVKSVTSDLMMLAESGNLKKFWSDKEGNIEDLKAEFLNLSIHHEVFDQVRLIDEKGMEIIRINYSSARPSIVPKSKLQNKKDRYYFYDSFKLDRNEVFISPLDLNVENGEIEIPLKPMIRFATPVFDSQNVKRGVVVLNYYGQNIINEFVNQRNPLIKDQLMFLNSEGYWFKGQRAESDWGFMYEDKQDLTFENEYGAVWDSIVATGQSQFETKKGMFTFKTIYPIPKKLTPSRNEQQHINDDYHWKIVSFIPFHILNEKSNLRWKQALFILAFLSISWLFIFYRLAKTQYFKIKSQVALKEREIALGELNATKDKLFSIIAHDLMNPFNSIIGFSDLLNEQMKLKDYKRIEEYAEIIHNSSNRAKDLLSNLLEWSQSQIGRIDFNPERYDLKKQIDEIVLLFSNNAQVKSIEVTTQVSSGFTMCAQKEMINTVLRNLISNAIKFTMPHGEIVIAAKQLEDEVLISVIDNGVGIPFDRLAKLFQISENETTLGTANEKGTGLGLMLCKEFIEKHNGRIWAESEIGKGSSFKFSFPLDKE</sequence>
<dbReference type="CDD" id="cd18773">
    <property type="entry name" value="PDC1_HK_sensor"/>
    <property type="match status" value="1"/>
</dbReference>
<evidence type="ECO:0000256" key="5">
    <source>
        <dbReference type="ARBA" id="ARBA00022553"/>
    </source>
</evidence>
<organism evidence="10 11">
    <name type="scientific">Paralabilibaculum antarcticum</name>
    <dbReference type="NCBI Taxonomy" id="2912572"/>
    <lineage>
        <taxon>Bacteria</taxon>
        <taxon>Pseudomonadati</taxon>
        <taxon>Bacteroidota</taxon>
        <taxon>Bacteroidia</taxon>
        <taxon>Marinilabiliales</taxon>
        <taxon>Marinifilaceae</taxon>
        <taxon>Paralabilibaculum</taxon>
    </lineage>
</organism>
<accession>A0ABT5VPS7</accession>
<dbReference type="SMART" id="SM00387">
    <property type="entry name" value="HATPase_c"/>
    <property type="match status" value="1"/>
</dbReference>
<protein>
    <recommendedName>
        <fullName evidence="3">histidine kinase</fullName>
        <ecNumber evidence="3">2.7.13.3</ecNumber>
    </recommendedName>
</protein>
<dbReference type="Gene3D" id="3.30.450.20">
    <property type="entry name" value="PAS domain"/>
    <property type="match status" value="2"/>
</dbReference>
<evidence type="ECO:0000313" key="11">
    <source>
        <dbReference type="Proteomes" id="UP001528920"/>
    </source>
</evidence>
<dbReference type="EMBL" id="JAKJSC010000001">
    <property type="protein sequence ID" value="MDE5417287.1"/>
    <property type="molecule type" value="Genomic_DNA"/>
</dbReference>
<evidence type="ECO:0000259" key="9">
    <source>
        <dbReference type="PROSITE" id="PS50109"/>
    </source>
</evidence>
<keyword evidence="10" id="KW-0808">Transferase</keyword>
<reference evidence="10 11" key="1">
    <citation type="submission" date="2022-01" db="EMBL/GenBank/DDBJ databases">
        <title>Labilibaculum sp. nov, a marine bacterium isolated from Antarctica.</title>
        <authorList>
            <person name="Dai W."/>
        </authorList>
    </citation>
    <scope>NUCLEOTIDE SEQUENCE [LARGE SCALE GENOMIC DNA]</scope>
    <source>
        <strain evidence="10 11">DW002</strain>
    </source>
</reference>
<evidence type="ECO:0000256" key="1">
    <source>
        <dbReference type="ARBA" id="ARBA00000085"/>
    </source>
</evidence>
<dbReference type="PROSITE" id="PS50109">
    <property type="entry name" value="HIS_KIN"/>
    <property type="match status" value="1"/>
</dbReference>
<dbReference type="Pfam" id="PF02518">
    <property type="entry name" value="HATPase_c"/>
    <property type="match status" value="1"/>
</dbReference>
<dbReference type="InterPro" id="IPR048760">
    <property type="entry name" value="VP0354-like_sensor_dom"/>
</dbReference>
<comment type="caution">
    <text evidence="10">The sequence shown here is derived from an EMBL/GenBank/DDBJ whole genome shotgun (WGS) entry which is preliminary data.</text>
</comment>
<evidence type="ECO:0000313" key="10">
    <source>
        <dbReference type="EMBL" id="MDE5417287.1"/>
    </source>
</evidence>
<dbReference type="Pfam" id="PF21623">
    <property type="entry name" value="HK_sensor_dom_bact"/>
    <property type="match status" value="1"/>
</dbReference>
<dbReference type="InterPro" id="IPR005467">
    <property type="entry name" value="His_kinase_dom"/>
</dbReference>
<dbReference type="CDD" id="cd00082">
    <property type="entry name" value="HisKA"/>
    <property type="match status" value="1"/>
</dbReference>
<dbReference type="EC" id="2.7.13.3" evidence="3"/>
<evidence type="ECO:0000256" key="8">
    <source>
        <dbReference type="SAM" id="Phobius"/>
    </source>
</evidence>
<evidence type="ECO:0000256" key="7">
    <source>
        <dbReference type="ARBA" id="ARBA00022989"/>
    </source>
</evidence>
<dbReference type="RefSeq" id="WP_275108626.1">
    <property type="nucleotide sequence ID" value="NZ_JAKJSC010000001.1"/>
</dbReference>
<dbReference type="Proteomes" id="UP001528920">
    <property type="component" value="Unassembled WGS sequence"/>
</dbReference>
<evidence type="ECO:0000256" key="6">
    <source>
        <dbReference type="ARBA" id="ARBA00022692"/>
    </source>
</evidence>
<keyword evidence="8" id="KW-0472">Membrane</keyword>
<dbReference type="CDD" id="cd00075">
    <property type="entry name" value="HATPase"/>
    <property type="match status" value="1"/>
</dbReference>
<dbReference type="InterPro" id="IPR004358">
    <property type="entry name" value="Sig_transdc_His_kin-like_C"/>
</dbReference>
<dbReference type="Gene3D" id="1.10.287.130">
    <property type="match status" value="1"/>
</dbReference>
<dbReference type="PANTHER" id="PTHR43547">
    <property type="entry name" value="TWO-COMPONENT HISTIDINE KINASE"/>
    <property type="match status" value="1"/>
</dbReference>
<dbReference type="InterPro" id="IPR036890">
    <property type="entry name" value="HATPase_C_sf"/>
</dbReference>
<dbReference type="SUPFAM" id="SSF55874">
    <property type="entry name" value="ATPase domain of HSP90 chaperone/DNA topoisomerase II/histidine kinase"/>
    <property type="match status" value="1"/>
</dbReference>
<proteinExistence type="predicted"/>
<dbReference type="Gene3D" id="3.30.565.10">
    <property type="entry name" value="Histidine kinase-like ATPase, C-terminal domain"/>
    <property type="match status" value="1"/>
</dbReference>
<dbReference type="PRINTS" id="PR00344">
    <property type="entry name" value="BCTRLSENSOR"/>
</dbReference>
<keyword evidence="5" id="KW-0597">Phosphoprotein</keyword>
<feature type="transmembrane region" description="Helical" evidence="8">
    <location>
        <begin position="20"/>
        <end position="42"/>
    </location>
</feature>
<evidence type="ECO:0000256" key="3">
    <source>
        <dbReference type="ARBA" id="ARBA00012438"/>
    </source>
</evidence>
<dbReference type="PANTHER" id="PTHR43547:SF2">
    <property type="entry name" value="HYBRID SIGNAL TRANSDUCTION HISTIDINE KINASE C"/>
    <property type="match status" value="1"/>
</dbReference>
<evidence type="ECO:0000256" key="2">
    <source>
        <dbReference type="ARBA" id="ARBA00004651"/>
    </source>
</evidence>
<comment type="catalytic activity">
    <reaction evidence="1">
        <text>ATP + protein L-histidine = ADP + protein N-phospho-L-histidine.</text>
        <dbReference type="EC" id="2.7.13.3"/>
    </reaction>
</comment>
<feature type="transmembrane region" description="Helical" evidence="8">
    <location>
        <begin position="338"/>
        <end position="357"/>
    </location>
</feature>
<evidence type="ECO:0000256" key="4">
    <source>
        <dbReference type="ARBA" id="ARBA00022475"/>
    </source>
</evidence>
<keyword evidence="6 8" id="KW-0812">Transmembrane</keyword>
<comment type="subcellular location">
    <subcellularLocation>
        <location evidence="2">Cell membrane</location>
        <topology evidence="2">Multi-pass membrane protein</topology>
    </subcellularLocation>
</comment>
<dbReference type="InterPro" id="IPR029151">
    <property type="entry name" value="Sensor-like_sf"/>
</dbReference>
<dbReference type="GO" id="GO:0016301">
    <property type="term" value="F:kinase activity"/>
    <property type="evidence" value="ECO:0007669"/>
    <property type="project" value="UniProtKB-KW"/>
</dbReference>
<gene>
    <name evidence="10" type="ORF">L3049_04635</name>
</gene>
<dbReference type="Pfam" id="PF00512">
    <property type="entry name" value="HisKA"/>
    <property type="match status" value="1"/>
</dbReference>